<feature type="region of interest" description="Disordered" evidence="1">
    <location>
        <begin position="244"/>
        <end position="305"/>
    </location>
</feature>
<organism evidence="3 4">
    <name type="scientific">Circinella minor</name>
    <dbReference type="NCBI Taxonomy" id="1195481"/>
    <lineage>
        <taxon>Eukaryota</taxon>
        <taxon>Fungi</taxon>
        <taxon>Fungi incertae sedis</taxon>
        <taxon>Mucoromycota</taxon>
        <taxon>Mucoromycotina</taxon>
        <taxon>Mucoromycetes</taxon>
        <taxon>Mucorales</taxon>
        <taxon>Lichtheimiaceae</taxon>
        <taxon>Circinella</taxon>
    </lineage>
</organism>
<name>A0A8H7SCB6_9FUNG</name>
<feature type="compositionally biased region" description="Low complexity" evidence="1">
    <location>
        <begin position="173"/>
        <end position="186"/>
    </location>
</feature>
<dbReference type="InterPro" id="IPR000300">
    <property type="entry name" value="IPPc"/>
</dbReference>
<feature type="compositionally biased region" description="Acidic residues" evidence="1">
    <location>
        <begin position="274"/>
        <end position="291"/>
    </location>
</feature>
<feature type="region of interest" description="Disordered" evidence="1">
    <location>
        <begin position="317"/>
        <end position="366"/>
    </location>
</feature>
<dbReference type="EMBL" id="JAEPRB010000005">
    <property type="protein sequence ID" value="KAG2227699.1"/>
    <property type="molecule type" value="Genomic_DNA"/>
</dbReference>
<dbReference type="InterPro" id="IPR036322">
    <property type="entry name" value="WD40_repeat_dom_sf"/>
</dbReference>
<dbReference type="SUPFAM" id="SSF56219">
    <property type="entry name" value="DNase I-like"/>
    <property type="match status" value="1"/>
</dbReference>
<feature type="compositionally biased region" description="Polar residues" evidence="1">
    <location>
        <begin position="21"/>
        <end position="73"/>
    </location>
</feature>
<gene>
    <name evidence="3" type="ORF">INT45_004741</name>
</gene>
<dbReference type="PANTHER" id="PTHR11200:SF240">
    <property type="entry name" value="INOSITOL POLYPHOSPHATE 5-PHOSPHATASE C9G1.10C-RELATED"/>
    <property type="match status" value="1"/>
</dbReference>
<dbReference type="GO" id="GO:0046856">
    <property type="term" value="P:phosphatidylinositol dephosphorylation"/>
    <property type="evidence" value="ECO:0007669"/>
    <property type="project" value="InterPro"/>
</dbReference>
<sequence length="1256" mass="139713">MANDDNDDPQPVSFKELQKRWAQQETGKQQQPSTSVESPPQQSPINPVLSTSATTIPVKTIASPSSLTTSQNKLLLAKSTSSTTTIPEPVSNTKAPPIPPKPSVTPTIRAPPTKSSSILTPSESSSTTTTTTAASSDDQRQRVSLLAQQFEKQKLAQAITTGNSGVQQQPVASTTSTTNITTPNTSDASTAITSPAIVPQQVQQPPSVRDSTPPPAATPVAQPPKPQSVPAAAAIRSLPIAVAPVTNNTPPLPVQHQQRDISEQQETLSNTEDPFCDDEEVTDSSDSDDSSNETNNTSSDDSELDDRLVRQVQMRYAEGVPSNNGLDSSIATSARTPPPPPKGIMTNNTKKTNTPPPPPPPSKKYHTTALRNTASIDIPEQQQQQSSIIGKSLETSPPTLPPRPSLAGRTEGTAMPVLPPRPSHSTLARSHTIGSSLAHNNNHHHHAHFDHSIPLPDAERLIPHSVTAIADYDRPRRSQSTRTPSARRAMSRSQMQMANEVHPDATNASRKTPIIESKGRMTPSVIPTGHKCMKNAVAISGKHLATGAHETRIWDTKLGTCLHTIENNGQNSEGNDKQKVCALEFQPTLEPSQEGRYLWVGLKDGELYVIDTETGKICARPNSSHTQPVTWILRYKNTEMWTIDEGGTLNVWEVLDGIRLMEERVVTARACAALIVGRDLWMATTRAYEVFHLGNLQQDQQGPRIRIPNELGDIVQLTVVPYHIGKIFIGHGDGKVSIWDAQTMERLEVITVSMYAISCMVAMGEHYLWMGFNTGMIYVYDTRPQRWLVVKLWKAHESGVSSFSVDKIGLALDVPTVQVVSVDSHGYVAFWDGLLSEQWKDQQMEKFRADYSVEQDARILICSWNIDANKPEKLPHNDDQLVREWLSGMRDPDPDIIVVGIQEIVDLESKKQTARSLFASRKKIETLQEADELLTHRYTLWHDHLVRVMADNYGRGAYTVIKTDQLVGLFSCIFVRTSELHRINAVDSTIVKTGMKVMKKSLHGNKGGIAIRFQMDDSSLCFVNCHLAAGQSHQAQRNADAEGILKEAVFPARPTDVDAYPRGGAGTLILDHEHCFLSGDLNYRINMHREKVLQYLATRNPMEGLAALQKEDQLLKQRFTNPFFKLLIFQESPINFLPTYKYDPGTDYYDRSEKKRVPAWCDRILYRSNNVQSLFYKRHEVLASDHRPISGGYIVRVKRVDQSKKAHVVHNVEQAWQQRYQQLVNEHKAMYVTDFGVQDAEKRLEAVNWDVRQIRY</sequence>
<feature type="region of interest" description="Disordered" evidence="1">
    <location>
        <begin position="1"/>
        <end position="145"/>
    </location>
</feature>
<feature type="compositionally biased region" description="Polar residues" evidence="1">
    <location>
        <begin position="161"/>
        <end position="172"/>
    </location>
</feature>
<dbReference type="OrthoDB" id="2248459at2759"/>
<feature type="compositionally biased region" description="Low complexity" evidence="1">
    <location>
        <begin position="381"/>
        <end position="397"/>
    </location>
</feature>
<dbReference type="Gene3D" id="3.60.10.10">
    <property type="entry name" value="Endonuclease/exonuclease/phosphatase"/>
    <property type="match status" value="1"/>
</dbReference>
<feature type="compositionally biased region" description="Pro residues" evidence="1">
    <location>
        <begin position="212"/>
        <end position="227"/>
    </location>
</feature>
<feature type="compositionally biased region" description="Low complexity" evidence="1">
    <location>
        <begin position="478"/>
        <end position="488"/>
    </location>
</feature>
<feature type="compositionally biased region" description="Low complexity" evidence="1">
    <location>
        <begin position="104"/>
        <end position="136"/>
    </location>
</feature>
<dbReference type="Gene3D" id="2.130.10.10">
    <property type="entry name" value="YVTN repeat-like/Quinoprotein amine dehydrogenase"/>
    <property type="match status" value="2"/>
</dbReference>
<dbReference type="InterPro" id="IPR046985">
    <property type="entry name" value="IP5"/>
</dbReference>
<proteinExistence type="predicted"/>
<dbReference type="Proteomes" id="UP000646827">
    <property type="component" value="Unassembled WGS sequence"/>
</dbReference>
<reference evidence="3 4" key="1">
    <citation type="submission" date="2020-12" db="EMBL/GenBank/DDBJ databases">
        <title>Metabolic potential, ecology and presence of endohyphal bacteria is reflected in genomic diversity of Mucoromycotina.</title>
        <authorList>
            <person name="Muszewska A."/>
            <person name="Okrasinska A."/>
            <person name="Steczkiewicz K."/>
            <person name="Drgas O."/>
            <person name="Orlowska M."/>
            <person name="Perlinska-Lenart U."/>
            <person name="Aleksandrzak-Piekarczyk T."/>
            <person name="Szatraj K."/>
            <person name="Zielenkiewicz U."/>
            <person name="Pilsyk S."/>
            <person name="Malc E."/>
            <person name="Mieczkowski P."/>
            <person name="Kruszewska J.S."/>
            <person name="Biernat P."/>
            <person name="Pawlowska J."/>
        </authorList>
    </citation>
    <scope>NUCLEOTIDE SEQUENCE [LARGE SCALE GENOMIC DNA]</scope>
    <source>
        <strain evidence="3 4">CBS 142.35</strain>
    </source>
</reference>
<accession>A0A8H7SCB6</accession>
<feature type="compositionally biased region" description="Polar residues" evidence="1">
    <location>
        <begin position="321"/>
        <end position="335"/>
    </location>
</feature>
<dbReference type="InterPro" id="IPR036691">
    <property type="entry name" value="Endo/exonu/phosph_ase_sf"/>
</dbReference>
<evidence type="ECO:0000313" key="3">
    <source>
        <dbReference type="EMBL" id="KAG2227699.1"/>
    </source>
</evidence>
<feature type="region of interest" description="Disordered" evidence="1">
    <location>
        <begin position="379"/>
        <end position="410"/>
    </location>
</feature>
<dbReference type="PANTHER" id="PTHR11200">
    <property type="entry name" value="INOSITOL 5-PHOSPHATASE"/>
    <property type="match status" value="1"/>
</dbReference>
<dbReference type="SMART" id="SM00128">
    <property type="entry name" value="IPPc"/>
    <property type="match status" value="1"/>
</dbReference>
<evidence type="ECO:0000256" key="1">
    <source>
        <dbReference type="SAM" id="MobiDB-lite"/>
    </source>
</evidence>
<feature type="domain" description="Inositol polyphosphate-related phosphatase" evidence="2">
    <location>
        <begin position="855"/>
        <end position="1201"/>
    </location>
</feature>
<dbReference type="InterPro" id="IPR015943">
    <property type="entry name" value="WD40/YVTN_repeat-like_dom_sf"/>
</dbReference>
<feature type="compositionally biased region" description="Low complexity" evidence="1">
    <location>
        <begin position="198"/>
        <end position="208"/>
    </location>
</feature>
<dbReference type="Pfam" id="PF22669">
    <property type="entry name" value="Exo_endo_phos2"/>
    <property type="match status" value="1"/>
</dbReference>
<feature type="region of interest" description="Disordered" evidence="1">
    <location>
        <begin position="161"/>
        <end position="232"/>
    </location>
</feature>
<keyword evidence="4" id="KW-1185">Reference proteome</keyword>
<dbReference type="AlphaFoldDB" id="A0A8H7SCB6"/>
<comment type="caution">
    <text evidence="3">The sequence shown here is derived from an EMBL/GenBank/DDBJ whole genome shotgun (WGS) entry which is preliminary data.</text>
</comment>
<dbReference type="SUPFAM" id="SSF50978">
    <property type="entry name" value="WD40 repeat-like"/>
    <property type="match status" value="1"/>
</dbReference>
<dbReference type="GO" id="GO:0004439">
    <property type="term" value="F:phosphatidylinositol-4,5-bisphosphate 5-phosphatase activity"/>
    <property type="evidence" value="ECO:0007669"/>
    <property type="project" value="TreeGrafter"/>
</dbReference>
<feature type="region of interest" description="Disordered" evidence="1">
    <location>
        <begin position="473"/>
        <end position="507"/>
    </location>
</feature>
<protein>
    <recommendedName>
        <fullName evidence="2">Inositol polyphosphate-related phosphatase domain-containing protein</fullName>
    </recommendedName>
</protein>
<evidence type="ECO:0000259" key="2">
    <source>
        <dbReference type="SMART" id="SM00128"/>
    </source>
</evidence>
<evidence type="ECO:0000313" key="4">
    <source>
        <dbReference type="Proteomes" id="UP000646827"/>
    </source>
</evidence>